<feature type="transmembrane region" description="Helical" evidence="1">
    <location>
        <begin position="35"/>
        <end position="56"/>
    </location>
</feature>
<reference evidence="2 3" key="1">
    <citation type="journal article" date="2023" name="Hortic Res">
        <title>Pangenome of water caltrop reveals structural variations and asymmetric subgenome divergence after allopolyploidization.</title>
        <authorList>
            <person name="Zhang X."/>
            <person name="Chen Y."/>
            <person name="Wang L."/>
            <person name="Yuan Y."/>
            <person name="Fang M."/>
            <person name="Shi L."/>
            <person name="Lu R."/>
            <person name="Comes H.P."/>
            <person name="Ma Y."/>
            <person name="Chen Y."/>
            <person name="Huang G."/>
            <person name="Zhou Y."/>
            <person name="Zheng Z."/>
            <person name="Qiu Y."/>
        </authorList>
    </citation>
    <scope>NUCLEOTIDE SEQUENCE [LARGE SCALE GENOMIC DNA]</scope>
    <source>
        <tissue evidence="2">Roots</tissue>
    </source>
</reference>
<keyword evidence="1" id="KW-0812">Transmembrane</keyword>
<accession>A0AAN7QJ40</accession>
<organism evidence="2 3">
    <name type="scientific">Trapa incisa</name>
    <dbReference type="NCBI Taxonomy" id="236973"/>
    <lineage>
        <taxon>Eukaryota</taxon>
        <taxon>Viridiplantae</taxon>
        <taxon>Streptophyta</taxon>
        <taxon>Embryophyta</taxon>
        <taxon>Tracheophyta</taxon>
        <taxon>Spermatophyta</taxon>
        <taxon>Magnoliopsida</taxon>
        <taxon>eudicotyledons</taxon>
        <taxon>Gunneridae</taxon>
        <taxon>Pentapetalae</taxon>
        <taxon>rosids</taxon>
        <taxon>malvids</taxon>
        <taxon>Myrtales</taxon>
        <taxon>Lythraceae</taxon>
        <taxon>Trapa</taxon>
    </lineage>
</organism>
<dbReference type="EMBL" id="JAXIOK010000006">
    <property type="protein sequence ID" value="KAK4768228.1"/>
    <property type="molecule type" value="Genomic_DNA"/>
</dbReference>
<feature type="transmembrane region" description="Helical" evidence="1">
    <location>
        <begin position="76"/>
        <end position="95"/>
    </location>
</feature>
<gene>
    <name evidence="2" type="ORF">SAY87_003369</name>
</gene>
<dbReference type="Proteomes" id="UP001345219">
    <property type="component" value="Chromosome 3"/>
</dbReference>
<evidence type="ECO:0000313" key="3">
    <source>
        <dbReference type="Proteomes" id="UP001345219"/>
    </source>
</evidence>
<protein>
    <submittedName>
        <fullName evidence="2">Uncharacterized protein</fullName>
    </submittedName>
</protein>
<keyword evidence="3" id="KW-1185">Reference proteome</keyword>
<comment type="caution">
    <text evidence="2">The sequence shown here is derived from an EMBL/GenBank/DDBJ whole genome shotgun (WGS) entry which is preliminary data.</text>
</comment>
<keyword evidence="1" id="KW-0472">Membrane</keyword>
<proteinExistence type="predicted"/>
<keyword evidence="1" id="KW-1133">Transmembrane helix</keyword>
<sequence>MTRKSRDAAVVAVVAAYGKRKITLRSLAALQRTRVTTPTTIVVIVGATAIATVPVFTSPTEGIRPTVDRWKPGWGLVMVVEIGVWRRAAEVWRLIERRRLLRALRSVPRVLRRA</sequence>
<dbReference type="AlphaFoldDB" id="A0AAN7QJ40"/>
<evidence type="ECO:0000256" key="1">
    <source>
        <dbReference type="SAM" id="Phobius"/>
    </source>
</evidence>
<name>A0AAN7QJ40_9MYRT</name>
<evidence type="ECO:0000313" key="2">
    <source>
        <dbReference type="EMBL" id="KAK4768228.1"/>
    </source>
</evidence>